<evidence type="ECO:0000313" key="3">
    <source>
        <dbReference type="Proteomes" id="UP000274593"/>
    </source>
</evidence>
<dbReference type="KEGG" id="tsig:D6T69_00060"/>
<organism evidence="2 3">
    <name type="scientific">Tenacibaculum singaporense</name>
    <dbReference type="NCBI Taxonomy" id="2358479"/>
    <lineage>
        <taxon>Bacteria</taxon>
        <taxon>Pseudomonadati</taxon>
        <taxon>Bacteroidota</taxon>
        <taxon>Flavobacteriia</taxon>
        <taxon>Flavobacteriales</taxon>
        <taxon>Flavobacteriaceae</taxon>
        <taxon>Tenacibaculum</taxon>
    </lineage>
</organism>
<dbReference type="AlphaFoldDB" id="A0A3S8R286"/>
<dbReference type="EMBL" id="CP032548">
    <property type="protein sequence ID" value="AZJ34004.1"/>
    <property type="molecule type" value="Genomic_DNA"/>
</dbReference>
<gene>
    <name evidence="2" type="ORF">D6T69_00060</name>
</gene>
<protein>
    <submittedName>
        <fullName evidence="2">Uncharacterized protein</fullName>
    </submittedName>
</protein>
<feature type="region of interest" description="Disordered" evidence="1">
    <location>
        <begin position="34"/>
        <end position="68"/>
    </location>
</feature>
<dbReference type="RefSeq" id="WP_121146201.1">
    <property type="nucleotide sequence ID" value="NZ_CP032548.1"/>
</dbReference>
<evidence type="ECO:0000313" key="2">
    <source>
        <dbReference type="EMBL" id="AZJ34004.1"/>
    </source>
</evidence>
<dbReference type="Proteomes" id="UP000274593">
    <property type="component" value="Chromosome"/>
</dbReference>
<reference evidence="2 3" key="1">
    <citation type="submission" date="2018-09" db="EMBL/GenBank/DDBJ databases">
        <title>Insights into the microbiota of Asian seabass (Lates calcarifer) with tenacibaculosis symptoms and description of sp. nov. Tenacibaculum singaporense.</title>
        <authorList>
            <person name="Miyake S."/>
            <person name="Soh M."/>
            <person name="Azman M.N."/>
            <person name="Ngoh S.Y."/>
            <person name="Orban L."/>
        </authorList>
    </citation>
    <scope>NUCLEOTIDE SEQUENCE [LARGE SCALE GENOMIC DNA]</scope>
    <source>
        <strain evidence="2 3">DSM 106434</strain>
    </source>
</reference>
<sequence length="68" mass="7650">MALPHIERRNAIIKERIENIKKGIPIPLENIDLHQTSKVKRGASVEGHRIPKQKKVPNAKNGKPPKST</sequence>
<name>A0A3S8R286_9FLAO</name>
<keyword evidence="3" id="KW-1185">Reference proteome</keyword>
<evidence type="ECO:0000256" key="1">
    <source>
        <dbReference type="SAM" id="MobiDB-lite"/>
    </source>
</evidence>
<accession>A0A3S8R286</accession>
<proteinExistence type="predicted"/>